<name>A0AC60NRG3_IXOPE</name>
<accession>A0AC60NRG3</accession>
<evidence type="ECO:0000313" key="2">
    <source>
        <dbReference type="Proteomes" id="UP000805193"/>
    </source>
</evidence>
<protein>
    <submittedName>
        <fullName evidence="1">Uncharacterized protein</fullName>
    </submittedName>
</protein>
<dbReference type="EMBL" id="JABSTQ010011602">
    <property type="protein sequence ID" value="KAG0409713.1"/>
    <property type="molecule type" value="Genomic_DNA"/>
</dbReference>
<comment type="caution">
    <text evidence="1">The sequence shown here is derived from an EMBL/GenBank/DDBJ whole genome shotgun (WGS) entry which is preliminary data.</text>
</comment>
<reference evidence="1 2" key="1">
    <citation type="journal article" date="2020" name="Cell">
        <title>Large-Scale Comparative Analyses of Tick Genomes Elucidate Their Genetic Diversity and Vector Capacities.</title>
        <authorList>
            <consortium name="Tick Genome and Microbiome Consortium (TIGMIC)"/>
            <person name="Jia N."/>
            <person name="Wang J."/>
            <person name="Shi W."/>
            <person name="Du L."/>
            <person name="Sun Y."/>
            <person name="Zhan W."/>
            <person name="Jiang J.F."/>
            <person name="Wang Q."/>
            <person name="Zhang B."/>
            <person name="Ji P."/>
            <person name="Bell-Sakyi L."/>
            <person name="Cui X.M."/>
            <person name="Yuan T.T."/>
            <person name="Jiang B.G."/>
            <person name="Yang W.F."/>
            <person name="Lam T.T."/>
            <person name="Chang Q.C."/>
            <person name="Ding S.J."/>
            <person name="Wang X.J."/>
            <person name="Zhu J.G."/>
            <person name="Ruan X.D."/>
            <person name="Zhao L."/>
            <person name="Wei J.T."/>
            <person name="Ye R.Z."/>
            <person name="Que T.C."/>
            <person name="Du C.H."/>
            <person name="Zhou Y.H."/>
            <person name="Cheng J.X."/>
            <person name="Dai P.F."/>
            <person name="Guo W.B."/>
            <person name="Han X.H."/>
            <person name="Huang E.J."/>
            <person name="Li L.F."/>
            <person name="Wei W."/>
            <person name="Gao Y.C."/>
            <person name="Liu J.Z."/>
            <person name="Shao H.Z."/>
            <person name="Wang X."/>
            <person name="Wang C.C."/>
            <person name="Yang T.C."/>
            <person name="Huo Q.B."/>
            <person name="Li W."/>
            <person name="Chen H.Y."/>
            <person name="Chen S.E."/>
            <person name="Zhou L.G."/>
            <person name="Ni X.B."/>
            <person name="Tian J.H."/>
            <person name="Sheng Y."/>
            <person name="Liu T."/>
            <person name="Pan Y.S."/>
            <person name="Xia L.Y."/>
            <person name="Li J."/>
            <person name="Zhao F."/>
            <person name="Cao W.C."/>
        </authorList>
    </citation>
    <scope>NUCLEOTIDE SEQUENCE [LARGE SCALE GENOMIC DNA]</scope>
    <source>
        <strain evidence="1">Iper-2018</strain>
    </source>
</reference>
<feature type="non-terminal residue" evidence="1">
    <location>
        <position position="59"/>
    </location>
</feature>
<sequence>PVRAGLYDGNLPLVNLNASNFYDVLLGKENAWIIQFYSSWCGHCIHFAPMFKAFAHDIS</sequence>
<keyword evidence="2" id="KW-1185">Reference proteome</keyword>
<dbReference type="Proteomes" id="UP000805193">
    <property type="component" value="Unassembled WGS sequence"/>
</dbReference>
<proteinExistence type="predicted"/>
<gene>
    <name evidence="1" type="ORF">HPB47_013185</name>
</gene>
<feature type="non-terminal residue" evidence="1">
    <location>
        <position position="1"/>
    </location>
</feature>
<evidence type="ECO:0000313" key="1">
    <source>
        <dbReference type="EMBL" id="KAG0409713.1"/>
    </source>
</evidence>
<organism evidence="1 2">
    <name type="scientific">Ixodes persulcatus</name>
    <name type="common">Taiga tick</name>
    <dbReference type="NCBI Taxonomy" id="34615"/>
    <lineage>
        <taxon>Eukaryota</taxon>
        <taxon>Metazoa</taxon>
        <taxon>Ecdysozoa</taxon>
        <taxon>Arthropoda</taxon>
        <taxon>Chelicerata</taxon>
        <taxon>Arachnida</taxon>
        <taxon>Acari</taxon>
        <taxon>Parasitiformes</taxon>
        <taxon>Ixodida</taxon>
        <taxon>Ixodoidea</taxon>
        <taxon>Ixodidae</taxon>
        <taxon>Ixodinae</taxon>
        <taxon>Ixodes</taxon>
    </lineage>
</organism>